<dbReference type="InterPro" id="IPR011608">
    <property type="entry name" value="PRD"/>
</dbReference>
<protein>
    <recommendedName>
        <fullName evidence="1">PRD domain-containing protein</fullName>
    </recommendedName>
</protein>
<dbReference type="STRING" id="580327.Tthe_1682"/>
<dbReference type="RefSeq" id="WP_013298155.1">
    <property type="nucleotide sequence ID" value="NC_014410.1"/>
</dbReference>
<evidence type="ECO:0000259" key="1">
    <source>
        <dbReference type="PROSITE" id="PS51372"/>
    </source>
</evidence>
<dbReference type="eggNOG" id="ENOG5033BMT">
    <property type="taxonomic scope" value="Bacteria"/>
</dbReference>
<dbReference type="OrthoDB" id="4239925at2"/>
<dbReference type="PROSITE" id="PS51372">
    <property type="entry name" value="PRD_2"/>
    <property type="match status" value="1"/>
</dbReference>
<feature type="domain" description="PRD" evidence="1">
    <location>
        <begin position="20"/>
        <end position="124"/>
    </location>
</feature>
<dbReference type="GeneID" id="93864513"/>
<accession>D9TQF4</accession>
<gene>
    <name evidence="2" type="ordered locus">Tthe_1682</name>
</gene>
<dbReference type="Proteomes" id="UP000001626">
    <property type="component" value="Chromosome"/>
</dbReference>
<dbReference type="EMBL" id="CP002171">
    <property type="protein sequence ID" value="ADL69188.1"/>
    <property type="molecule type" value="Genomic_DNA"/>
</dbReference>
<dbReference type="SUPFAM" id="SSF63520">
    <property type="entry name" value="PTS-regulatory domain, PRD"/>
    <property type="match status" value="1"/>
</dbReference>
<organism evidence="2 3">
    <name type="scientific">Thermoanaerobacterium thermosaccharolyticum (strain ATCC 7956 / DSM 571 / NCIMB 9385 / NCA 3814 / NCTC 13789 / WDCM 00135 / 2032)</name>
    <name type="common">Clostridium thermosaccharolyticum</name>
    <dbReference type="NCBI Taxonomy" id="580327"/>
    <lineage>
        <taxon>Bacteria</taxon>
        <taxon>Bacillati</taxon>
        <taxon>Bacillota</taxon>
        <taxon>Clostridia</taxon>
        <taxon>Thermoanaerobacterales</taxon>
        <taxon>Thermoanaerobacteraceae</taxon>
        <taxon>Thermoanaerobacterium</taxon>
    </lineage>
</organism>
<sequence length="124" mass="14250">MNNTNVSLNTVIEEICKKEVVTEYEKNQLGELLKAIELKGGEKGFSFTSNRLILIGHHLLAFIRRIQNDSKLPPIESDLWKEISLSSKELSTEILQQYVQKQHKKLDSVEIFLLAVHFDVSKLE</sequence>
<dbReference type="HOGENOM" id="CLU_165999_0_0_9"/>
<evidence type="ECO:0000313" key="3">
    <source>
        <dbReference type="Proteomes" id="UP000001626"/>
    </source>
</evidence>
<proteinExistence type="predicted"/>
<dbReference type="KEGG" id="ttm:Tthe_1682"/>
<dbReference type="AlphaFoldDB" id="D9TQF4"/>
<keyword evidence="3" id="KW-1185">Reference proteome</keyword>
<dbReference type="GO" id="GO:0006355">
    <property type="term" value="P:regulation of DNA-templated transcription"/>
    <property type="evidence" value="ECO:0007669"/>
    <property type="project" value="InterPro"/>
</dbReference>
<dbReference type="InterPro" id="IPR036634">
    <property type="entry name" value="PRD_sf"/>
</dbReference>
<reference evidence="2 3" key="1">
    <citation type="submission" date="2010-08" db="EMBL/GenBank/DDBJ databases">
        <title>Complete sequence of Thermoanaerobacterium thermosaccharolyticum DSM 571.</title>
        <authorList>
            <consortium name="US DOE Joint Genome Institute"/>
            <person name="Lucas S."/>
            <person name="Copeland A."/>
            <person name="Lapidus A."/>
            <person name="Cheng J.-F."/>
            <person name="Bruce D."/>
            <person name="Goodwin L."/>
            <person name="Pitluck S."/>
            <person name="Teshima H."/>
            <person name="Detter J.C."/>
            <person name="Han C."/>
            <person name="Tapia R."/>
            <person name="Land M."/>
            <person name="Hauser L."/>
            <person name="Chang Y.-J."/>
            <person name="Jeffries C."/>
            <person name="Kyrpides N."/>
            <person name="Ivanova N."/>
            <person name="Mikhailova N."/>
            <person name="Hemme C.L."/>
            <person name="Woyke T."/>
        </authorList>
    </citation>
    <scope>NUCLEOTIDE SEQUENCE [LARGE SCALE GENOMIC DNA]</scope>
    <source>
        <strain evidence="3">ATCC 7956 / DSM 571 / NCIMB 9385 / NCA 3814 / NCTC 13789 / WDCM 00135 / 2032</strain>
    </source>
</reference>
<name>D9TQF4_THETC</name>
<evidence type="ECO:0000313" key="2">
    <source>
        <dbReference type="EMBL" id="ADL69188.1"/>
    </source>
</evidence>
<dbReference type="Gene3D" id="1.10.1790.10">
    <property type="entry name" value="PRD domain"/>
    <property type="match status" value="1"/>
</dbReference>